<evidence type="ECO:0000313" key="3">
    <source>
        <dbReference type="Proteomes" id="UP000564806"/>
    </source>
</evidence>
<dbReference type="Proteomes" id="UP000564806">
    <property type="component" value="Unassembled WGS sequence"/>
</dbReference>
<organism evidence="2 3">
    <name type="scientific">Paenibacillus agri</name>
    <dbReference type="NCBI Taxonomy" id="2744309"/>
    <lineage>
        <taxon>Bacteria</taxon>
        <taxon>Bacillati</taxon>
        <taxon>Bacillota</taxon>
        <taxon>Bacilli</taxon>
        <taxon>Bacillales</taxon>
        <taxon>Paenibacillaceae</taxon>
        <taxon>Paenibacillus</taxon>
    </lineage>
</organism>
<evidence type="ECO:0000256" key="1">
    <source>
        <dbReference type="SAM" id="Phobius"/>
    </source>
</evidence>
<dbReference type="EMBL" id="JABWCS010000221">
    <property type="protein sequence ID" value="NUU64353.1"/>
    <property type="molecule type" value="Genomic_DNA"/>
</dbReference>
<gene>
    <name evidence="2" type="ORF">HPT30_28765</name>
</gene>
<keyword evidence="1" id="KW-0812">Transmembrane</keyword>
<dbReference type="AlphaFoldDB" id="A0A850ET43"/>
<evidence type="ECO:0008006" key="4">
    <source>
        <dbReference type="Google" id="ProtNLM"/>
    </source>
</evidence>
<keyword evidence="3" id="KW-1185">Reference proteome</keyword>
<proteinExistence type="predicted"/>
<accession>A0A850ET43</accession>
<comment type="caution">
    <text evidence="2">The sequence shown here is derived from an EMBL/GenBank/DDBJ whole genome shotgun (WGS) entry which is preliminary data.</text>
</comment>
<reference evidence="2" key="1">
    <citation type="submission" date="2020-06" db="EMBL/GenBank/DDBJ databases">
        <title>Paenibacillus sp. nov., isolated from soil.</title>
        <authorList>
            <person name="Seo Y.L."/>
        </authorList>
    </citation>
    <scope>NUCLEOTIDE SEQUENCE [LARGE SCALE GENOMIC DNA]</scope>
    <source>
        <strain evidence="2">JW14</strain>
    </source>
</reference>
<name>A0A850ET43_9BACL</name>
<sequence>MDKNYLNFVLFLIHPSGKVRYAYSKLYSKIKEELQMSEVGGVGGVGGYGGFTSTTAILVLFILLVIISKAFVI</sequence>
<keyword evidence="1" id="KW-1133">Transmembrane helix</keyword>
<keyword evidence="1" id="KW-0472">Membrane</keyword>
<evidence type="ECO:0000313" key="2">
    <source>
        <dbReference type="EMBL" id="NUU64353.1"/>
    </source>
</evidence>
<protein>
    <recommendedName>
        <fullName evidence="4">Sporulation protein YjcZ</fullName>
    </recommendedName>
</protein>
<feature type="transmembrane region" description="Helical" evidence="1">
    <location>
        <begin position="45"/>
        <end position="67"/>
    </location>
</feature>